<feature type="compositionally biased region" description="Low complexity" evidence="1">
    <location>
        <begin position="51"/>
        <end position="60"/>
    </location>
</feature>
<feature type="compositionally biased region" description="Polar residues" evidence="1">
    <location>
        <begin position="18"/>
        <end position="42"/>
    </location>
</feature>
<feature type="compositionally biased region" description="Polar residues" evidence="1">
    <location>
        <begin position="478"/>
        <end position="494"/>
    </location>
</feature>
<feature type="compositionally biased region" description="Polar residues" evidence="1">
    <location>
        <begin position="1137"/>
        <end position="1153"/>
    </location>
</feature>
<feature type="compositionally biased region" description="Basic and acidic residues" evidence="1">
    <location>
        <begin position="769"/>
        <end position="807"/>
    </location>
</feature>
<accession>A0A9D3MS60</accession>
<evidence type="ECO:0000313" key="3">
    <source>
        <dbReference type="Proteomes" id="UP001044222"/>
    </source>
</evidence>
<keyword evidence="3" id="KW-1185">Reference proteome</keyword>
<feature type="region of interest" description="Disordered" evidence="1">
    <location>
        <begin position="554"/>
        <end position="619"/>
    </location>
</feature>
<feature type="compositionally biased region" description="Low complexity" evidence="1">
    <location>
        <begin position="409"/>
        <end position="418"/>
    </location>
</feature>
<protein>
    <recommendedName>
        <fullName evidence="4">PHD-type domain-containing protein</fullName>
    </recommendedName>
</protein>
<feature type="region of interest" description="Disordered" evidence="1">
    <location>
        <begin position="659"/>
        <end position="734"/>
    </location>
</feature>
<feature type="region of interest" description="Disordered" evidence="1">
    <location>
        <begin position="312"/>
        <end position="331"/>
    </location>
</feature>
<feature type="region of interest" description="Disordered" evidence="1">
    <location>
        <begin position="1322"/>
        <end position="1341"/>
    </location>
</feature>
<dbReference type="GO" id="GO:0005634">
    <property type="term" value="C:nucleus"/>
    <property type="evidence" value="ECO:0007669"/>
    <property type="project" value="TreeGrafter"/>
</dbReference>
<feature type="compositionally biased region" description="Basic and acidic residues" evidence="1">
    <location>
        <begin position="588"/>
        <end position="619"/>
    </location>
</feature>
<name>A0A9D3MS60_ANGAN</name>
<feature type="compositionally biased region" description="Polar residues" evidence="1">
    <location>
        <begin position="857"/>
        <end position="866"/>
    </location>
</feature>
<feature type="region of interest" description="Disordered" evidence="1">
    <location>
        <begin position="769"/>
        <end position="809"/>
    </location>
</feature>
<feature type="region of interest" description="Disordered" evidence="1">
    <location>
        <begin position="273"/>
        <end position="303"/>
    </location>
</feature>
<feature type="compositionally biased region" description="Polar residues" evidence="1">
    <location>
        <begin position="1322"/>
        <end position="1331"/>
    </location>
</feature>
<feature type="compositionally biased region" description="Low complexity" evidence="1">
    <location>
        <begin position="465"/>
        <end position="477"/>
    </location>
</feature>
<sequence>MQNFPDTAASPAPHRGFSSVTGARGRNSSYQLQPSELLSSSRMPDEYAGMQQQNPQTQNQHPSLHTSQAALMRGYEARNRGRGAEGILQGNSKHGGNDNNPYRKETMDYYFLMSSKEGQRRGSHGFGYGVGLGFQNLDGHVPHQYRSNRPASGTASGVSQYPMDYSVAAGSTVNRSSSTGTFSPSHQYSMAQSPSVTGPPVRHQQAQNYPSHQSLHQEQHQRGYPLSGQRLPSQFSNCPPPNATAGSAGKYNSSPQRYYSGGNGGKCKMNNTASANSSPCSNRNSTNPASTRAFEGMGQGYPSSDYPYNSNLSHSHRNHQQNLGPSYETSHKMHPSILLNQPGLSYPKHLPCSTSSSKSSTSSTIPSIHQLSSHEVTKSPMHTQTQQPHFQQNFSPISNPSPAASLVQSPSCSSSPSPLMGISDGQGNSTAPPAHQPSYSLSNLRNNHSHNRLLQVMPQHSPTPNSNSSNSSCGSSGHVNTTSLNSSPGGNHSVLTRRGVGQRGSDQCTSSSHYAISPLEKQILDPGTNSLNALTSQVANLPNTVQHVLLSDSLLPNNKGKDNGHQMQPSLHSSPTSQQRTISNSSTRRGEGGRKIDSHDINSEGGTDEEHMTELSREAQVECDEHPLEGEDETVRQLSETNSVDGLTGGIPMHQNQANSLAEHDRRGSPSYVDMEVSKKQKKTRSSQSLSQLKRTDYKTYGSISPSSLSSHIPSEGPSTVQVPPCPSPAPFTSLKSPAPSPILTCSSQFNCLEEPEVPVVIPTNELRGREWKEDSDKTKKKEKSSKSQREESHDIMEMQTRRKNEGEIQCPLSFNNQEDKGGEKKQGVLLGSEETHMEGGVGVIVSTRSEVIQSETVSEQPQGISASPHGPDLTNNPGIPNYCPNRENHSYSSFRDSSSHNGEGKISVPTKAATHGAKLPGRHATSPHHLQPVSQKSPYRFSESLHGSLNNDRVGLSEDGMVAKLNDQAYQQPPQHIAGLQKKIETAEVEGQSMRSIALESGRGPDNPVQQQTFPSLLQEVLQGYHTEKRYRYPENLAQQSQTRSTPQFQNMPYQYAHSRHPNSMTESVRNHFLSQSRMSMNCHIPNESSSLGKTCSNQRREGVINMDQDTGRSWCSGGAGSREIQWGSFDKSKMIDSTNHQGNSMQQSSELSLRPHSKNSNSSDYARPTRKPSSNELNSTSAVQQLLLKEAAPAEENESSVGQVQPHTPSSSPLPSLSSSHERRSVICDLSPSPLTTPERDRSSDKRDKVSILPQIGSSGSSVIQQSLSASVLNQEDSLREEKVYKAMLREEALKIIKEDQNSKTCNYSHSFTKETTIQPQNRMQQHSGPHQLDTIPDPPRAFSGGKGSVKTGKMTPVQSQQAPQQLIPTHNPLSSPPSSRFQVYFQSLDESGHHSAGVDGFGLRDSGEGTVKMSPRHHYQLSHLNLPSSQPKISQSTNKLQMYPHSLSLQHLHSLNDRLDWGSNNNQPSSQDLMMSPNSSRNQHNAGIRSTTDVLANPQLPPHQGSYYDVKMWGPSVSGRENKGIMEGDVYRRNEPCTSIGPPGSVALPSKQPVVSKNLESSPSRIVTEDVVKSFHPMSTPIKQSDCSSINSGSGNSGNLGPQGKLKWGVLWTQTH</sequence>
<feature type="compositionally biased region" description="Polar residues" evidence="1">
    <location>
        <begin position="1465"/>
        <end position="1489"/>
    </location>
</feature>
<reference evidence="2" key="1">
    <citation type="submission" date="2021-01" db="EMBL/GenBank/DDBJ databases">
        <title>A chromosome-scale assembly of European eel, Anguilla anguilla.</title>
        <authorList>
            <person name="Henkel C."/>
            <person name="Jong-Raadsen S.A."/>
            <person name="Dufour S."/>
            <person name="Weltzien F.-A."/>
            <person name="Palstra A.P."/>
            <person name="Pelster B."/>
            <person name="Spaink H.P."/>
            <person name="Van Den Thillart G.E."/>
            <person name="Jansen H."/>
            <person name="Zahm M."/>
            <person name="Klopp C."/>
            <person name="Cedric C."/>
            <person name="Louis A."/>
            <person name="Berthelot C."/>
            <person name="Parey E."/>
            <person name="Roest Crollius H."/>
            <person name="Montfort J."/>
            <person name="Robinson-Rechavi M."/>
            <person name="Bucao C."/>
            <person name="Bouchez O."/>
            <person name="Gislard M."/>
            <person name="Lluch J."/>
            <person name="Milhes M."/>
            <person name="Lampietro C."/>
            <person name="Lopez Roques C."/>
            <person name="Donnadieu C."/>
            <person name="Braasch I."/>
            <person name="Desvignes T."/>
            <person name="Postlethwait J."/>
            <person name="Bobe J."/>
            <person name="Guiguen Y."/>
            <person name="Dirks R."/>
        </authorList>
    </citation>
    <scope>NUCLEOTIDE SEQUENCE</scope>
    <source>
        <strain evidence="2">Tag_6206</strain>
        <tissue evidence="2">Liver</tissue>
    </source>
</reference>
<feature type="compositionally biased region" description="Low complexity" evidence="1">
    <location>
        <begin position="353"/>
        <end position="364"/>
    </location>
</feature>
<feature type="compositionally biased region" description="Polar residues" evidence="1">
    <location>
        <begin position="365"/>
        <end position="408"/>
    </location>
</feature>
<feature type="region of interest" description="Disordered" evidence="1">
    <location>
        <begin position="171"/>
        <end position="257"/>
    </location>
</feature>
<feature type="region of interest" description="Disordered" evidence="1">
    <location>
        <begin position="341"/>
        <end position="445"/>
    </location>
</feature>
<feature type="compositionally biased region" description="Polar residues" evidence="1">
    <location>
        <begin position="171"/>
        <end position="196"/>
    </location>
</feature>
<comment type="caution">
    <text evidence="2">The sequence shown here is derived from an EMBL/GenBank/DDBJ whole genome shotgun (WGS) entry which is preliminary data.</text>
</comment>
<feature type="compositionally biased region" description="Polar residues" evidence="1">
    <location>
        <begin position="565"/>
        <end position="587"/>
    </location>
</feature>
<evidence type="ECO:0008006" key="4">
    <source>
        <dbReference type="Google" id="ProtNLM"/>
    </source>
</evidence>
<dbReference type="Proteomes" id="UP001044222">
    <property type="component" value="Unassembled WGS sequence"/>
</dbReference>
<feature type="compositionally biased region" description="Basic and acidic residues" evidence="1">
    <location>
        <begin position="1240"/>
        <end position="1250"/>
    </location>
</feature>
<dbReference type="EMBL" id="JAFIRN010000002">
    <property type="protein sequence ID" value="KAG5853922.1"/>
    <property type="molecule type" value="Genomic_DNA"/>
</dbReference>
<evidence type="ECO:0000256" key="1">
    <source>
        <dbReference type="SAM" id="MobiDB-lite"/>
    </source>
</evidence>
<dbReference type="PANTHER" id="PTHR14955">
    <property type="entry name" value="RETINOIC ACID INDUCED 1/TRANSCRIPTION FACTOR 20"/>
    <property type="match status" value="1"/>
</dbReference>
<dbReference type="PANTHER" id="PTHR14955:SF7">
    <property type="entry name" value="TRANSCRIPTION FACTOR 20"/>
    <property type="match status" value="1"/>
</dbReference>
<feature type="region of interest" description="Disordered" evidence="1">
    <location>
        <begin position="1135"/>
        <end position="1181"/>
    </location>
</feature>
<feature type="region of interest" description="Disordered" evidence="1">
    <location>
        <begin position="857"/>
        <end position="947"/>
    </location>
</feature>
<feature type="compositionally biased region" description="Polar residues" evidence="1">
    <location>
        <begin position="204"/>
        <end position="214"/>
    </location>
</feature>
<evidence type="ECO:0000313" key="2">
    <source>
        <dbReference type="EMBL" id="KAG5853922.1"/>
    </source>
</evidence>
<feature type="region of interest" description="Disordered" evidence="1">
    <location>
        <begin position="1461"/>
        <end position="1489"/>
    </location>
</feature>
<organism evidence="2 3">
    <name type="scientific">Anguilla anguilla</name>
    <name type="common">European freshwater eel</name>
    <name type="synonym">Muraena anguilla</name>
    <dbReference type="NCBI Taxonomy" id="7936"/>
    <lineage>
        <taxon>Eukaryota</taxon>
        <taxon>Metazoa</taxon>
        <taxon>Chordata</taxon>
        <taxon>Craniata</taxon>
        <taxon>Vertebrata</taxon>
        <taxon>Euteleostomi</taxon>
        <taxon>Actinopterygii</taxon>
        <taxon>Neopterygii</taxon>
        <taxon>Teleostei</taxon>
        <taxon>Anguilliformes</taxon>
        <taxon>Anguillidae</taxon>
        <taxon>Anguilla</taxon>
    </lineage>
</organism>
<dbReference type="InterPro" id="IPR052440">
    <property type="entry name" value="Trans_Reg/Chrom_Remod"/>
</dbReference>
<feature type="compositionally biased region" description="Polar residues" evidence="1">
    <location>
        <begin position="1201"/>
        <end position="1210"/>
    </location>
</feature>
<feature type="region of interest" description="Disordered" evidence="1">
    <location>
        <begin position="1"/>
        <end position="65"/>
    </location>
</feature>
<feature type="compositionally biased region" description="Low complexity" evidence="1">
    <location>
        <begin position="1591"/>
        <end position="1602"/>
    </location>
</feature>
<feature type="compositionally biased region" description="Low complexity" evidence="1">
    <location>
        <begin position="1211"/>
        <end position="1221"/>
    </location>
</feature>
<feature type="region of interest" description="Disordered" evidence="1">
    <location>
        <begin position="457"/>
        <end position="511"/>
    </location>
</feature>
<feature type="region of interest" description="Disordered" evidence="1">
    <location>
        <begin position="1582"/>
        <end position="1608"/>
    </location>
</feature>
<proteinExistence type="predicted"/>
<gene>
    <name evidence="2" type="ORF">ANANG_G00031980</name>
</gene>
<feature type="compositionally biased region" description="Low complexity" evidence="1">
    <location>
        <begin position="702"/>
        <end position="719"/>
    </location>
</feature>
<feature type="compositionally biased region" description="Polar residues" evidence="1">
    <location>
        <begin position="273"/>
        <end position="290"/>
    </location>
</feature>
<feature type="region of interest" description="Disordered" evidence="1">
    <location>
        <begin position="1194"/>
        <end position="1250"/>
    </location>
</feature>
<dbReference type="GO" id="GO:0006357">
    <property type="term" value="P:regulation of transcription by RNA polymerase II"/>
    <property type="evidence" value="ECO:0007669"/>
    <property type="project" value="TreeGrafter"/>
</dbReference>